<name>A0A2U1STX1_METSR</name>
<evidence type="ECO:0000313" key="1">
    <source>
        <dbReference type="EMBL" id="PWB95061.1"/>
    </source>
</evidence>
<protein>
    <submittedName>
        <fullName evidence="1">Uncharacterized protein</fullName>
    </submittedName>
</protein>
<reference evidence="1 2" key="1">
    <citation type="journal article" date="2018" name="Appl. Microbiol. Biotechnol.">
        <title>Co-cultivation of the strictly anaerobic methanogen Methanosarcina barkeri with aerobic methanotrophs in an oxygen-limited membrane bioreactor.</title>
        <authorList>
            <person name="In 't Zandt M.H."/>
            <person name="van den Bosch T.J.M."/>
            <person name="Rijkers R."/>
            <person name="van Kessel M.A.H.J."/>
            <person name="Jetten M.S.M."/>
            <person name="Welte C.U."/>
        </authorList>
    </citation>
    <scope>NUCLEOTIDE SEQUENCE [LARGE SCALE GENOMIC DNA]</scope>
    <source>
        <strain evidence="1 2">DSM 17706</strain>
    </source>
</reference>
<evidence type="ECO:0000313" key="2">
    <source>
        <dbReference type="Proteomes" id="UP000245137"/>
    </source>
</evidence>
<accession>A0A2U1STX1</accession>
<keyword evidence="2" id="KW-1185">Reference proteome</keyword>
<organism evidence="1 2">
    <name type="scientific">Methylosinus sporium</name>
    <dbReference type="NCBI Taxonomy" id="428"/>
    <lineage>
        <taxon>Bacteria</taxon>
        <taxon>Pseudomonadati</taxon>
        <taxon>Pseudomonadota</taxon>
        <taxon>Alphaproteobacteria</taxon>
        <taxon>Hyphomicrobiales</taxon>
        <taxon>Methylocystaceae</taxon>
        <taxon>Methylosinus</taxon>
    </lineage>
</organism>
<gene>
    <name evidence="1" type="ORF">C5689_04540</name>
</gene>
<dbReference type="EMBL" id="PUIV01000004">
    <property type="protein sequence ID" value="PWB95061.1"/>
    <property type="molecule type" value="Genomic_DNA"/>
</dbReference>
<dbReference type="Proteomes" id="UP000245137">
    <property type="component" value="Unassembled WGS sequence"/>
</dbReference>
<sequence length="443" mass="49228">MRRIVGLDSVFERRPLRVVALGALGAALAWAIVTTNIMPHVAERAPGVALLLASDNPNVVFGVVDRKINPDSASESAAILAPPAMSRSARDRLRRRAQNALLRSPLDARGLRILGQLAPEEPAAADFMELAARHSLNEYRAHHWLLQKRLSEGRYAEALLSADIVLRTRPQLMPFIAPYLERMAEDRTASIALERMLARNPPWRERFLTHLPSIVSDVRAPLRLMLALKNTAHPAGAESQRRYFEFLFERRVYDFAYYAWRQLLSPERAQNEATLYNGDFAFPPSGSPFDWLLRSGAGARIDIASASEDSRALRIDYGPGRVAPHVAMQFIKLPAGAYRMVGRYRGEIAGRRGPRWRVACVNANGSIGESEMGMGRIRDWRHFEFEFIVPDKDCGMQSARLELDARSPSEWIVAGEISYADLKIEPIGEGAPSATVGGPSGAQ</sequence>
<dbReference type="Gene3D" id="2.60.120.260">
    <property type="entry name" value="Galactose-binding domain-like"/>
    <property type="match status" value="1"/>
</dbReference>
<dbReference type="RefSeq" id="WP_108916085.1">
    <property type="nucleotide sequence ID" value="NZ_BGJY01000002.1"/>
</dbReference>
<comment type="caution">
    <text evidence="1">The sequence shown here is derived from an EMBL/GenBank/DDBJ whole genome shotgun (WGS) entry which is preliminary data.</text>
</comment>
<dbReference type="AlphaFoldDB" id="A0A2U1STX1"/>
<proteinExistence type="predicted"/>
<dbReference type="OrthoDB" id="8410830at2"/>